<dbReference type="SUPFAM" id="SSF82199">
    <property type="entry name" value="SET domain"/>
    <property type="match status" value="1"/>
</dbReference>
<evidence type="ECO:0000313" key="10">
    <source>
        <dbReference type="EMBL" id="KFM26600.1"/>
    </source>
</evidence>
<dbReference type="GO" id="GO:0005694">
    <property type="term" value="C:chromosome"/>
    <property type="evidence" value="ECO:0007669"/>
    <property type="project" value="UniProtKB-SubCell"/>
</dbReference>
<dbReference type="Gene3D" id="2.170.270.10">
    <property type="entry name" value="SET domain"/>
    <property type="match status" value="1"/>
</dbReference>
<dbReference type="GO" id="GO:0032259">
    <property type="term" value="P:methylation"/>
    <property type="evidence" value="ECO:0007669"/>
    <property type="project" value="UniProtKB-KW"/>
</dbReference>
<dbReference type="PANTHER" id="PTHR46223">
    <property type="entry name" value="HISTONE-LYSINE N-METHYLTRANSFERASE SUV39H"/>
    <property type="match status" value="1"/>
</dbReference>
<evidence type="ECO:0000256" key="5">
    <source>
        <dbReference type="ARBA" id="ARBA00022691"/>
    </source>
</evidence>
<evidence type="ECO:0000256" key="1">
    <source>
        <dbReference type="ARBA" id="ARBA00004286"/>
    </source>
</evidence>
<keyword evidence="4 10" id="KW-0808">Transferase</keyword>
<dbReference type="KEGG" id="apro:F751_2187"/>
<keyword evidence="5" id="KW-0949">S-adenosyl-L-methionine</keyword>
<dbReference type="eggNOG" id="KOG1082">
    <property type="taxonomic scope" value="Eukaryota"/>
</dbReference>
<dbReference type="InterPro" id="IPR001214">
    <property type="entry name" value="SET_dom"/>
</dbReference>
<evidence type="ECO:0000256" key="6">
    <source>
        <dbReference type="ARBA" id="ARBA00022723"/>
    </source>
</evidence>
<keyword evidence="3 10" id="KW-0489">Methyltransferase</keyword>
<comment type="subcellular location">
    <subcellularLocation>
        <location evidence="1">Chromosome</location>
    </subcellularLocation>
</comment>
<feature type="domain" description="Post-SET" evidence="9">
    <location>
        <begin position="252"/>
        <end position="268"/>
    </location>
</feature>
<dbReference type="InterPro" id="IPR046341">
    <property type="entry name" value="SET_dom_sf"/>
</dbReference>
<feature type="domain" description="SET" evidence="8">
    <location>
        <begin position="99"/>
        <end position="242"/>
    </location>
</feature>
<dbReference type="PROSITE" id="PS50868">
    <property type="entry name" value="POST_SET"/>
    <property type="match status" value="1"/>
</dbReference>
<dbReference type="GO" id="GO:0008270">
    <property type="term" value="F:zinc ion binding"/>
    <property type="evidence" value="ECO:0007669"/>
    <property type="project" value="InterPro"/>
</dbReference>
<dbReference type="PANTHER" id="PTHR46223:SF3">
    <property type="entry name" value="HISTONE-LYSINE N-METHYLTRANSFERASE SET-23"/>
    <property type="match status" value="1"/>
</dbReference>
<organism evidence="10 12">
    <name type="scientific">Auxenochlorella protothecoides</name>
    <name type="common">Green microalga</name>
    <name type="synonym">Chlorella protothecoides</name>
    <dbReference type="NCBI Taxonomy" id="3075"/>
    <lineage>
        <taxon>Eukaryota</taxon>
        <taxon>Viridiplantae</taxon>
        <taxon>Chlorophyta</taxon>
        <taxon>core chlorophytes</taxon>
        <taxon>Trebouxiophyceae</taxon>
        <taxon>Chlorellales</taxon>
        <taxon>Chlorellaceae</taxon>
        <taxon>Auxenochlorella</taxon>
    </lineage>
</organism>
<evidence type="ECO:0000313" key="13">
    <source>
        <dbReference type="Proteomes" id="UP000279271"/>
    </source>
</evidence>
<dbReference type="GO" id="GO:0005634">
    <property type="term" value="C:nucleus"/>
    <property type="evidence" value="ECO:0007669"/>
    <property type="project" value="InterPro"/>
</dbReference>
<dbReference type="PROSITE" id="PS50280">
    <property type="entry name" value="SET"/>
    <property type="match status" value="1"/>
</dbReference>
<dbReference type="Proteomes" id="UP000028924">
    <property type="component" value="Unassembled WGS sequence"/>
</dbReference>
<dbReference type="STRING" id="3075.A0A087SLJ6"/>
<protein>
    <submittedName>
        <fullName evidence="10">Histone-lysine N-methyltransferase SUV39H2</fullName>
    </submittedName>
</protein>
<dbReference type="InterPro" id="IPR003616">
    <property type="entry name" value="Post-SET_dom"/>
</dbReference>
<dbReference type="Pfam" id="PF05033">
    <property type="entry name" value="Pre-SET"/>
    <property type="match status" value="1"/>
</dbReference>
<evidence type="ECO:0000256" key="2">
    <source>
        <dbReference type="ARBA" id="ARBA00022454"/>
    </source>
</evidence>
<evidence type="ECO:0000256" key="3">
    <source>
        <dbReference type="ARBA" id="ARBA00022603"/>
    </source>
</evidence>
<dbReference type="GeneID" id="23613578"/>
<keyword evidence="12" id="KW-1185">Reference proteome</keyword>
<evidence type="ECO:0000313" key="11">
    <source>
        <dbReference type="EMBL" id="RMZ55915.1"/>
    </source>
</evidence>
<keyword evidence="6" id="KW-0479">Metal-binding</keyword>
<name>A0A087SLJ6_AUXPR</name>
<dbReference type="SMART" id="SM00317">
    <property type="entry name" value="SET"/>
    <property type="match status" value="1"/>
</dbReference>
<evidence type="ECO:0000256" key="7">
    <source>
        <dbReference type="ARBA" id="ARBA00022833"/>
    </source>
</evidence>
<proteinExistence type="predicted"/>
<dbReference type="InterPro" id="IPR007728">
    <property type="entry name" value="Pre-SET_dom"/>
</dbReference>
<reference evidence="10 12" key="1">
    <citation type="journal article" date="2014" name="BMC Genomics">
        <title>Oil accumulation mechanisms of the oleaginous microalga Chlorella protothecoides revealed through its genome, transcriptomes, and proteomes.</title>
        <authorList>
            <person name="Gao C."/>
            <person name="Wang Y."/>
            <person name="Shen Y."/>
            <person name="Yan D."/>
            <person name="He X."/>
            <person name="Dai J."/>
            <person name="Wu Q."/>
        </authorList>
    </citation>
    <scope>NUCLEOTIDE SEQUENCE [LARGE SCALE GENOMIC DNA]</scope>
    <source>
        <strain evidence="10 12">0710</strain>
    </source>
</reference>
<sequence>MLPWHVENEVDDEPRPADFSYLDRVRAEPGAEEVGCECGATCGPACPCAAQHPWGHLYGADGCLVPLQLGIDIDVLLQECGPGCSCRGTCAPPPAHQESPVHIRRIPRKGWGVIADCNIPCGAFVCEYVGERVTTAEAWRRLRDYDAAGRAHALLVFREILPSQTAALRINIDATRQGNVAAFINHRHGGQRVPAAPPSPCSCDGGNLILLAVLPRGCMVPSLRLFARRSIEAGEELTYSYGTPAGGHPSRVQAPCLCGTPACRGFLPRDPA</sequence>
<reference evidence="11" key="4">
    <citation type="submission" date="2018-11" db="EMBL/GenBank/DDBJ databases">
        <title>Characterization of plant carbon substrate utilization by Auxenochlorella protothecoides.</title>
        <authorList>
            <person name="Vogler B.W."/>
            <person name="Starkenburg S.R."/>
            <person name="Sudasinghe N."/>
            <person name="Schambach J.Y."/>
            <person name="Rollin J.A."/>
            <person name="Pattathil S."/>
            <person name="Barry A.N."/>
        </authorList>
    </citation>
    <scope>NUCLEOTIDE SEQUENCE [LARGE SCALE GENOMIC DNA]</scope>
    <source>
        <strain evidence="11">UTEX 25</strain>
    </source>
</reference>
<evidence type="ECO:0000259" key="8">
    <source>
        <dbReference type="PROSITE" id="PS50280"/>
    </source>
</evidence>
<keyword evidence="7" id="KW-0862">Zinc</keyword>
<dbReference type="Pfam" id="PF00856">
    <property type="entry name" value="SET"/>
    <property type="match status" value="1"/>
</dbReference>
<evidence type="ECO:0000256" key="4">
    <source>
        <dbReference type="ARBA" id="ARBA00022679"/>
    </source>
</evidence>
<dbReference type="SMART" id="SM00508">
    <property type="entry name" value="PostSET"/>
    <property type="match status" value="1"/>
</dbReference>
<dbReference type="OrthoDB" id="5792673at2759"/>
<dbReference type="EMBL" id="QOKY01000154">
    <property type="protein sequence ID" value="RMZ55915.1"/>
    <property type="molecule type" value="Genomic_DNA"/>
</dbReference>
<accession>A0A087SLJ6</accession>
<dbReference type="AlphaFoldDB" id="A0A087SLJ6"/>
<dbReference type="GO" id="GO:0042054">
    <property type="term" value="F:histone methyltransferase activity"/>
    <property type="evidence" value="ECO:0007669"/>
    <property type="project" value="InterPro"/>
</dbReference>
<gene>
    <name evidence="11" type="ORF">APUTEX25_004339</name>
    <name evidence="10" type="ORF">F751_2187</name>
</gene>
<reference evidence="11" key="3">
    <citation type="submission" date="2018-10" db="EMBL/GenBank/DDBJ databases">
        <authorList>
            <person name="Hovde B."/>
            <person name="Zhang X."/>
        </authorList>
    </citation>
    <scope>NUCLEOTIDE SEQUENCE [LARGE SCALE GENOMIC DNA]</scope>
    <source>
        <strain evidence="11">UTEX 25</strain>
    </source>
</reference>
<dbReference type="EMBL" id="KL662129">
    <property type="protein sequence ID" value="KFM26600.1"/>
    <property type="molecule type" value="Genomic_DNA"/>
</dbReference>
<evidence type="ECO:0000259" key="9">
    <source>
        <dbReference type="PROSITE" id="PS50868"/>
    </source>
</evidence>
<dbReference type="InterPro" id="IPR050973">
    <property type="entry name" value="H3K9_Histone-Lys_N-MTase"/>
</dbReference>
<dbReference type="RefSeq" id="XP_011399538.1">
    <property type="nucleotide sequence ID" value="XM_011401236.1"/>
</dbReference>
<reference evidence="13" key="2">
    <citation type="journal article" date="2018" name="Algal Res.">
        <title>Characterization of plant carbon substrate utilization by Auxenochlorella protothecoides.</title>
        <authorList>
            <person name="Vogler B.W."/>
            <person name="Starkenburg S.R."/>
            <person name="Sudasinghe N."/>
            <person name="Schambach J.Y."/>
            <person name="Rollin J.A."/>
            <person name="Pattathil S."/>
            <person name="Barry A.N."/>
        </authorList>
    </citation>
    <scope>NUCLEOTIDE SEQUENCE [LARGE SCALE GENOMIC DNA]</scope>
    <source>
        <strain evidence="13">UTEX 25</strain>
    </source>
</reference>
<evidence type="ECO:0000313" key="12">
    <source>
        <dbReference type="Proteomes" id="UP000028924"/>
    </source>
</evidence>
<dbReference type="Proteomes" id="UP000279271">
    <property type="component" value="Unassembled WGS sequence"/>
</dbReference>
<keyword evidence="2" id="KW-0158">Chromosome</keyword>